<organism evidence="2 3">
    <name type="scientific">Lipingzhangella halophila</name>
    <dbReference type="NCBI Taxonomy" id="1783352"/>
    <lineage>
        <taxon>Bacteria</taxon>
        <taxon>Bacillati</taxon>
        <taxon>Actinomycetota</taxon>
        <taxon>Actinomycetes</taxon>
        <taxon>Streptosporangiales</taxon>
        <taxon>Nocardiopsidaceae</taxon>
        <taxon>Lipingzhangella</taxon>
    </lineage>
</organism>
<dbReference type="Proteomes" id="UP000523007">
    <property type="component" value="Unassembled WGS sequence"/>
</dbReference>
<dbReference type="Pfam" id="PF20060">
    <property type="entry name" value="DUF6459"/>
    <property type="match status" value="1"/>
</dbReference>
<reference evidence="2 3" key="1">
    <citation type="submission" date="2020-08" db="EMBL/GenBank/DDBJ databases">
        <title>Sequencing the genomes of 1000 actinobacteria strains.</title>
        <authorList>
            <person name="Klenk H.-P."/>
        </authorList>
    </citation>
    <scope>NUCLEOTIDE SEQUENCE [LARGE SCALE GENOMIC DNA]</scope>
    <source>
        <strain evidence="2 3">DSM 102030</strain>
    </source>
</reference>
<proteinExistence type="predicted"/>
<dbReference type="InterPro" id="IPR045596">
    <property type="entry name" value="DUF6459"/>
</dbReference>
<evidence type="ECO:0000313" key="3">
    <source>
        <dbReference type="Proteomes" id="UP000523007"/>
    </source>
</evidence>
<name>A0A7W7RGJ3_9ACTN</name>
<dbReference type="EMBL" id="JACHJT010000001">
    <property type="protein sequence ID" value="MBB4931555.1"/>
    <property type="molecule type" value="Genomic_DNA"/>
</dbReference>
<comment type="caution">
    <text evidence="2">The sequence shown here is derived from an EMBL/GenBank/DDBJ whole genome shotgun (WGS) entry which is preliminary data.</text>
</comment>
<protein>
    <submittedName>
        <fullName evidence="2">Uncharacterized protein</fullName>
    </submittedName>
</protein>
<feature type="region of interest" description="Disordered" evidence="1">
    <location>
        <begin position="1"/>
        <end position="22"/>
    </location>
</feature>
<dbReference type="RefSeq" id="WP_246437186.1">
    <property type="nucleotide sequence ID" value="NZ_JACHJT010000001.1"/>
</dbReference>
<evidence type="ECO:0000256" key="1">
    <source>
        <dbReference type="SAM" id="MobiDB-lite"/>
    </source>
</evidence>
<gene>
    <name evidence="2" type="ORF">F4561_002375</name>
</gene>
<dbReference type="AlphaFoldDB" id="A0A7W7RGJ3"/>
<accession>A0A7W7RGJ3</accession>
<sequence>MTCNIPEPARPLPTRRRAAPCPSRIRNTRTDRQLCRFTQLIAEVLAGQRSPVQMRSLLSYGAYTLLVRRSGIYACARSPRVRRAYLHSEDPEVAEVNAVVDYGSRYRALALRVAFAQHAWLCTHLETDVGRG</sequence>
<evidence type="ECO:0000313" key="2">
    <source>
        <dbReference type="EMBL" id="MBB4931555.1"/>
    </source>
</evidence>
<keyword evidence="3" id="KW-1185">Reference proteome</keyword>